<evidence type="ECO:0000313" key="8">
    <source>
        <dbReference type="Proteomes" id="UP001347796"/>
    </source>
</evidence>
<dbReference type="AlphaFoldDB" id="A0AAN8G9D0"/>
<dbReference type="InterPro" id="IPR001063">
    <property type="entry name" value="Ribosomal_uL22"/>
</dbReference>
<dbReference type="PANTHER" id="PTHR13501">
    <property type="entry name" value="CHLOROPLAST 50S RIBOSOMAL PROTEIN L22-RELATED"/>
    <property type="match status" value="1"/>
</dbReference>
<dbReference type="InterPro" id="IPR047867">
    <property type="entry name" value="Ribosomal_uL22_bac/org-type"/>
</dbReference>
<evidence type="ECO:0000256" key="1">
    <source>
        <dbReference type="ARBA" id="ARBA00009451"/>
    </source>
</evidence>
<protein>
    <recommendedName>
        <fullName evidence="4">Large ribosomal subunit protein uL22m</fullName>
    </recommendedName>
    <alternativeName>
        <fullName evidence="5">39S ribosomal protein L22, mitochondrial</fullName>
    </alternativeName>
</protein>
<comment type="caution">
    <text evidence="7">The sequence shown here is derived from an EMBL/GenBank/DDBJ whole genome shotgun (WGS) entry which is preliminary data.</text>
</comment>
<evidence type="ECO:0000256" key="6">
    <source>
        <dbReference type="RuleBase" id="RU004005"/>
    </source>
</evidence>
<keyword evidence="3 6" id="KW-0687">Ribonucleoprotein</keyword>
<sequence length="224" mass="26035">MAASCCAAIIRASRNSLGRLSIPCIVQRNIGAIHTNSALLSIKNSELDEFQLGVRVRSKEWDRYNEIVYPPLEEGQTPRPAEITHARFNVKYSPEKLWYIACMIRGMSIDEALKQVSFYKRQGSVHIKEVLLEAQEMAVRDHNVEFKSNLWIADSFTEKGEVVKGLRKHRSMRYGIVHYRYSHYFVRLREGKPPKHYYPPPLTGHEKMEEYIKDMRARRIALGL</sequence>
<dbReference type="GO" id="GO:0006412">
    <property type="term" value="P:translation"/>
    <property type="evidence" value="ECO:0007669"/>
    <property type="project" value="InterPro"/>
</dbReference>
<evidence type="ECO:0000313" key="7">
    <source>
        <dbReference type="EMBL" id="KAK6168538.1"/>
    </source>
</evidence>
<dbReference type="InterPro" id="IPR036394">
    <property type="entry name" value="Ribosomal_uL22_sf"/>
</dbReference>
<accession>A0AAN8G9D0</accession>
<dbReference type="Proteomes" id="UP001347796">
    <property type="component" value="Unassembled WGS sequence"/>
</dbReference>
<evidence type="ECO:0000256" key="5">
    <source>
        <dbReference type="ARBA" id="ARBA00035506"/>
    </source>
</evidence>
<name>A0AAN8G9D0_PATCE</name>
<reference evidence="7 8" key="1">
    <citation type="submission" date="2024-01" db="EMBL/GenBank/DDBJ databases">
        <title>The genome of the rayed Mediterranean limpet Patella caerulea (Linnaeus, 1758).</title>
        <authorList>
            <person name="Anh-Thu Weber A."/>
            <person name="Halstead-Nussloch G."/>
        </authorList>
    </citation>
    <scope>NUCLEOTIDE SEQUENCE [LARGE SCALE GENOMIC DNA]</scope>
    <source>
        <strain evidence="7">AATW-2023a</strain>
        <tissue evidence="7">Whole specimen</tissue>
    </source>
</reference>
<dbReference type="GO" id="GO:0003735">
    <property type="term" value="F:structural constituent of ribosome"/>
    <property type="evidence" value="ECO:0007669"/>
    <property type="project" value="InterPro"/>
</dbReference>
<evidence type="ECO:0000256" key="4">
    <source>
        <dbReference type="ARBA" id="ARBA00035286"/>
    </source>
</evidence>
<evidence type="ECO:0000256" key="2">
    <source>
        <dbReference type="ARBA" id="ARBA00022980"/>
    </source>
</evidence>
<dbReference type="Pfam" id="PF00237">
    <property type="entry name" value="Ribosomal_L22"/>
    <property type="match status" value="1"/>
</dbReference>
<dbReference type="EMBL" id="JAZGQO010000016">
    <property type="protein sequence ID" value="KAK6168538.1"/>
    <property type="molecule type" value="Genomic_DNA"/>
</dbReference>
<gene>
    <name evidence="7" type="ORF">SNE40_021050</name>
</gene>
<dbReference type="GO" id="GO:0005762">
    <property type="term" value="C:mitochondrial large ribosomal subunit"/>
    <property type="evidence" value="ECO:0007669"/>
    <property type="project" value="TreeGrafter"/>
</dbReference>
<proteinExistence type="inferred from homology"/>
<keyword evidence="2 6" id="KW-0689">Ribosomal protein</keyword>
<dbReference type="Gene3D" id="3.90.470.10">
    <property type="entry name" value="Ribosomal protein L22/L17"/>
    <property type="match status" value="1"/>
</dbReference>
<keyword evidence="8" id="KW-1185">Reference proteome</keyword>
<organism evidence="7 8">
    <name type="scientific">Patella caerulea</name>
    <name type="common">Rayed Mediterranean limpet</name>
    <dbReference type="NCBI Taxonomy" id="87958"/>
    <lineage>
        <taxon>Eukaryota</taxon>
        <taxon>Metazoa</taxon>
        <taxon>Spiralia</taxon>
        <taxon>Lophotrochozoa</taxon>
        <taxon>Mollusca</taxon>
        <taxon>Gastropoda</taxon>
        <taxon>Patellogastropoda</taxon>
        <taxon>Patelloidea</taxon>
        <taxon>Patellidae</taxon>
        <taxon>Patella</taxon>
    </lineage>
</organism>
<comment type="similarity">
    <text evidence="1 6">Belongs to the universal ribosomal protein uL22 family.</text>
</comment>
<evidence type="ECO:0000256" key="3">
    <source>
        <dbReference type="ARBA" id="ARBA00023274"/>
    </source>
</evidence>
<dbReference type="SUPFAM" id="SSF54843">
    <property type="entry name" value="Ribosomal protein L22"/>
    <property type="match status" value="1"/>
</dbReference>
<dbReference type="PANTHER" id="PTHR13501:SF8">
    <property type="entry name" value="LARGE RIBOSOMAL SUBUNIT PROTEIN UL22M"/>
    <property type="match status" value="1"/>
</dbReference>